<dbReference type="InParanoid" id="D8RQX4"/>
<dbReference type="SUPFAM" id="SSF50965">
    <property type="entry name" value="Galactose oxidase, central domain"/>
    <property type="match status" value="1"/>
</dbReference>
<dbReference type="Gramene" id="EFJ25149">
    <property type="protein sequence ID" value="EFJ25149"/>
    <property type="gene ID" value="SELMODRAFT_413878"/>
</dbReference>
<reference evidence="5 6" key="1">
    <citation type="journal article" date="2011" name="Science">
        <title>The Selaginella genome identifies genetic changes associated with the evolution of vascular plants.</title>
        <authorList>
            <person name="Banks J.A."/>
            <person name="Nishiyama T."/>
            <person name="Hasebe M."/>
            <person name="Bowman J.L."/>
            <person name="Gribskov M."/>
            <person name="dePamphilis C."/>
            <person name="Albert V.A."/>
            <person name="Aono N."/>
            <person name="Aoyama T."/>
            <person name="Ambrose B.A."/>
            <person name="Ashton N.W."/>
            <person name="Axtell M.J."/>
            <person name="Barker E."/>
            <person name="Barker M.S."/>
            <person name="Bennetzen J.L."/>
            <person name="Bonawitz N.D."/>
            <person name="Chapple C."/>
            <person name="Cheng C."/>
            <person name="Correa L.G."/>
            <person name="Dacre M."/>
            <person name="DeBarry J."/>
            <person name="Dreyer I."/>
            <person name="Elias M."/>
            <person name="Engstrom E.M."/>
            <person name="Estelle M."/>
            <person name="Feng L."/>
            <person name="Finet C."/>
            <person name="Floyd S.K."/>
            <person name="Frommer W.B."/>
            <person name="Fujita T."/>
            <person name="Gramzow L."/>
            <person name="Gutensohn M."/>
            <person name="Harholt J."/>
            <person name="Hattori M."/>
            <person name="Heyl A."/>
            <person name="Hirai T."/>
            <person name="Hiwatashi Y."/>
            <person name="Ishikawa M."/>
            <person name="Iwata M."/>
            <person name="Karol K.G."/>
            <person name="Koehler B."/>
            <person name="Kolukisaoglu U."/>
            <person name="Kubo M."/>
            <person name="Kurata T."/>
            <person name="Lalonde S."/>
            <person name="Li K."/>
            <person name="Li Y."/>
            <person name="Litt A."/>
            <person name="Lyons E."/>
            <person name="Manning G."/>
            <person name="Maruyama T."/>
            <person name="Michael T.P."/>
            <person name="Mikami K."/>
            <person name="Miyazaki S."/>
            <person name="Morinaga S."/>
            <person name="Murata T."/>
            <person name="Mueller-Roeber B."/>
            <person name="Nelson D.R."/>
            <person name="Obara M."/>
            <person name="Oguri Y."/>
            <person name="Olmstead R.G."/>
            <person name="Onodera N."/>
            <person name="Petersen B.L."/>
            <person name="Pils B."/>
            <person name="Prigge M."/>
            <person name="Rensing S.A."/>
            <person name="Riano-Pachon D.M."/>
            <person name="Roberts A.W."/>
            <person name="Sato Y."/>
            <person name="Scheller H.V."/>
            <person name="Schulz B."/>
            <person name="Schulz C."/>
            <person name="Shakirov E.V."/>
            <person name="Shibagaki N."/>
            <person name="Shinohara N."/>
            <person name="Shippen D.E."/>
            <person name="Soerensen I."/>
            <person name="Sotooka R."/>
            <person name="Sugimoto N."/>
            <person name="Sugita M."/>
            <person name="Sumikawa N."/>
            <person name="Tanurdzic M."/>
            <person name="Theissen G."/>
            <person name="Ulvskov P."/>
            <person name="Wakazuki S."/>
            <person name="Weng J.K."/>
            <person name="Willats W.W."/>
            <person name="Wipf D."/>
            <person name="Wolf P.G."/>
            <person name="Yang L."/>
            <person name="Zimmer A.D."/>
            <person name="Zhu Q."/>
            <person name="Mitros T."/>
            <person name="Hellsten U."/>
            <person name="Loque D."/>
            <person name="Otillar R."/>
            <person name="Salamov A."/>
            <person name="Schmutz J."/>
            <person name="Shapiro H."/>
            <person name="Lindquist E."/>
            <person name="Lucas S."/>
            <person name="Rokhsar D."/>
            <person name="Grigoriev I.V."/>
        </authorList>
    </citation>
    <scope>NUCLEOTIDE SEQUENCE [LARGE SCALE GENOMIC DNA]</scope>
</reference>
<feature type="transmembrane region" description="Helical" evidence="3">
    <location>
        <begin position="38"/>
        <end position="59"/>
    </location>
</feature>
<dbReference type="OrthoDB" id="191037at2759"/>
<proteinExistence type="predicted"/>
<dbReference type="InterPro" id="IPR011043">
    <property type="entry name" value="Gal_Oxase/kelch_b-propeller"/>
</dbReference>
<protein>
    <recommendedName>
        <fullName evidence="4">Attractin/MKLN-like beta-propeller domain-containing protein</fullName>
    </recommendedName>
</protein>
<dbReference type="PANTHER" id="PTHR24412:SF489">
    <property type="entry name" value="RING FINGER DOMAIN AND KELCH REPEAT-CONTAINING PROTEIN DDB_G0271372"/>
    <property type="match status" value="1"/>
</dbReference>
<keyword evidence="3" id="KW-0812">Transmembrane</keyword>
<dbReference type="SMART" id="SM00612">
    <property type="entry name" value="Kelch"/>
    <property type="match status" value="5"/>
</dbReference>
<dbReference type="eggNOG" id="KOG4441">
    <property type="taxonomic scope" value="Eukaryota"/>
</dbReference>
<dbReference type="InterPro" id="IPR006652">
    <property type="entry name" value="Kelch_1"/>
</dbReference>
<dbReference type="KEGG" id="smo:SELMODRAFT_413878"/>
<dbReference type="EMBL" id="GL377587">
    <property type="protein sequence ID" value="EFJ25149.1"/>
    <property type="molecule type" value="Genomic_DNA"/>
</dbReference>
<evidence type="ECO:0000313" key="5">
    <source>
        <dbReference type="EMBL" id="EFJ25149.1"/>
    </source>
</evidence>
<keyword evidence="3" id="KW-1133">Transmembrane helix</keyword>
<name>D8RQX4_SELML</name>
<evidence type="ECO:0000259" key="4">
    <source>
        <dbReference type="Pfam" id="PF24981"/>
    </source>
</evidence>
<dbReference type="STRING" id="88036.D8RQX4"/>
<evidence type="ECO:0000256" key="1">
    <source>
        <dbReference type="ARBA" id="ARBA00022441"/>
    </source>
</evidence>
<keyword evidence="1" id="KW-0880">Kelch repeat</keyword>
<dbReference type="PANTHER" id="PTHR24412">
    <property type="entry name" value="KELCH PROTEIN"/>
    <property type="match status" value="1"/>
</dbReference>
<dbReference type="AlphaFoldDB" id="D8RQX4"/>
<dbReference type="PRINTS" id="PR00501">
    <property type="entry name" value="KELCHREPEAT"/>
</dbReference>
<organism evidence="6">
    <name type="scientific">Selaginella moellendorffii</name>
    <name type="common">Spikemoss</name>
    <dbReference type="NCBI Taxonomy" id="88036"/>
    <lineage>
        <taxon>Eukaryota</taxon>
        <taxon>Viridiplantae</taxon>
        <taxon>Streptophyta</taxon>
        <taxon>Embryophyta</taxon>
        <taxon>Tracheophyta</taxon>
        <taxon>Lycopodiopsida</taxon>
        <taxon>Selaginellales</taxon>
        <taxon>Selaginellaceae</taxon>
        <taxon>Selaginella</taxon>
    </lineage>
</organism>
<dbReference type="Proteomes" id="UP000001514">
    <property type="component" value="Unassembled WGS sequence"/>
</dbReference>
<dbReference type="Gene3D" id="2.120.10.80">
    <property type="entry name" value="Kelch-type beta propeller"/>
    <property type="match status" value="2"/>
</dbReference>
<dbReference type="InterPro" id="IPR056737">
    <property type="entry name" value="Beta-prop_ATRN-MKLN-like"/>
</dbReference>
<keyword evidence="3" id="KW-0472">Membrane</keyword>
<evidence type="ECO:0000256" key="3">
    <source>
        <dbReference type="SAM" id="Phobius"/>
    </source>
</evidence>
<evidence type="ECO:0000256" key="2">
    <source>
        <dbReference type="ARBA" id="ARBA00022737"/>
    </source>
</evidence>
<evidence type="ECO:0000313" key="6">
    <source>
        <dbReference type="Proteomes" id="UP000001514"/>
    </source>
</evidence>
<accession>D8RQX4</accession>
<keyword evidence="2" id="KW-0677">Repeat</keyword>
<dbReference type="OMA" id="WVEKAMI"/>
<gene>
    <name evidence="5" type="ORF">SELMODRAFT_413878</name>
</gene>
<sequence length="438" mass="48180">MINKDDPPPLPLDHRDPIVAIQFELKRLRRSSVRLRRALLGLSAAFLALAVIVAAIAGLQGTKISSLDDRQGLISNPNVAFASRTGRKNLNGLTYGGSLFRGSGFWAMKPRLPYNLADHAAIGVDPDELIFIIGGSLVDGNVTSDVWKYDTVFRNYTKVAPMPEPRYRFGAALLDKKIYVVGGRNSSSPENIALVKSTLIYDIAKNEWSRGTDQIDFHGDTCAASVNGKIYVAGGYGFDYNFLNSVEVYDPAKNQWSKVPNMPTPRGDLMCVSFMNELYVLGGYYDPTNKGGNAFLAAMESFNPTTGQWTKRPDMLTPRGDAAALVLPGNKLMIVGGEGHYREKDIFKYPKHVNEVFYGDDQTWVQKAMIPTPRFRTAGAVAGGVAFVFGGADVCIAVDICPVQNTTETFLDVDHPRVYLYLKNEAYNDNSESTTYPV</sequence>
<keyword evidence="6" id="KW-1185">Reference proteome</keyword>
<dbReference type="Pfam" id="PF24981">
    <property type="entry name" value="Beta-prop_ATRN-LZTR1"/>
    <property type="match status" value="1"/>
</dbReference>
<dbReference type="InterPro" id="IPR015915">
    <property type="entry name" value="Kelch-typ_b-propeller"/>
</dbReference>
<dbReference type="HOGENOM" id="CLU_053230_0_0_1"/>
<feature type="domain" description="Attractin/MKLN-like beta-propeller" evidence="4">
    <location>
        <begin position="130"/>
        <end position="393"/>
    </location>
</feature>